<name>A0A0E9UH03_ANGAN</name>
<accession>A0A0E9UH03</accession>
<reference evidence="1" key="1">
    <citation type="submission" date="2014-11" db="EMBL/GenBank/DDBJ databases">
        <authorList>
            <person name="Amaro Gonzalez C."/>
        </authorList>
    </citation>
    <scope>NUCLEOTIDE SEQUENCE</scope>
</reference>
<evidence type="ECO:0000313" key="1">
    <source>
        <dbReference type="EMBL" id="JAH65174.1"/>
    </source>
</evidence>
<proteinExistence type="predicted"/>
<reference evidence="1" key="2">
    <citation type="journal article" date="2015" name="Fish Shellfish Immunol.">
        <title>Early steps in the European eel (Anguilla anguilla)-Vibrio vulnificus interaction in the gills: Role of the RtxA13 toxin.</title>
        <authorList>
            <person name="Callol A."/>
            <person name="Pajuelo D."/>
            <person name="Ebbesson L."/>
            <person name="Teles M."/>
            <person name="MacKenzie S."/>
            <person name="Amaro C."/>
        </authorList>
    </citation>
    <scope>NUCLEOTIDE SEQUENCE</scope>
</reference>
<sequence length="29" mass="3196">MACSAWIETEITSNNAFMLGLVVLLKVKI</sequence>
<protein>
    <submittedName>
        <fullName evidence="1">Uncharacterized protein</fullName>
    </submittedName>
</protein>
<organism evidence="1">
    <name type="scientific">Anguilla anguilla</name>
    <name type="common">European freshwater eel</name>
    <name type="synonym">Muraena anguilla</name>
    <dbReference type="NCBI Taxonomy" id="7936"/>
    <lineage>
        <taxon>Eukaryota</taxon>
        <taxon>Metazoa</taxon>
        <taxon>Chordata</taxon>
        <taxon>Craniata</taxon>
        <taxon>Vertebrata</taxon>
        <taxon>Euteleostomi</taxon>
        <taxon>Actinopterygii</taxon>
        <taxon>Neopterygii</taxon>
        <taxon>Teleostei</taxon>
        <taxon>Anguilliformes</taxon>
        <taxon>Anguillidae</taxon>
        <taxon>Anguilla</taxon>
    </lineage>
</organism>
<dbReference type="AlphaFoldDB" id="A0A0E9UH03"/>
<dbReference type="EMBL" id="GBXM01043403">
    <property type="protein sequence ID" value="JAH65174.1"/>
    <property type="molecule type" value="Transcribed_RNA"/>
</dbReference>